<sequence>MAALVNYSGSSSDEESDEELTRQSGKRRASDGTTQGPLQKFVKKNDTAENGQCKKSSLPLPGAIRGMFGAPDTDSDSRDKGDNPEQHGGRVRSFPHVAGNWASYVFIPVPPDERLKSFVDQILVCLRPLNFERMDNLHISLSRTVSIRHHWIQPLTESLKEQFQKQYSCICDIGPLKMYTNDEKTRTFISLEVNVDDTNLVEYTSAVDSCFKQFNLPAFYQNPSFHISLVWSVGDVMGQIPDKTKSKLHVLAGEFLSTHTDLSVIPVDKVYLKTGNKMFAFHLCNSHD</sequence>
<dbReference type="Gene3D" id="3.90.1140.10">
    <property type="entry name" value="Cyclic phosphodiesterase"/>
    <property type="match status" value="1"/>
</dbReference>
<feature type="region of interest" description="Disordered" evidence="7">
    <location>
        <begin position="1"/>
        <end position="93"/>
    </location>
</feature>
<accession>A0AAN9C0M0</accession>
<comment type="catalytic activity">
    <reaction evidence="5">
        <text>a 3'-end uridylyl-uridine-RNA = a 3'-end 2',3'-cyclophospho-uridine-RNA + uridine</text>
        <dbReference type="Rhea" id="RHEA:46052"/>
        <dbReference type="Rhea" id="RHEA-COMP:17384"/>
        <dbReference type="Rhea" id="RHEA-COMP:17385"/>
        <dbReference type="ChEBI" id="CHEBI:16704"/>
        <dbReference type="ChEBI" id="CHEBI:85643"/>
        <dbReference type="ChEBI" id="CHEBI:85644"/>
    </reaction>
    <physiologicalReaction direction="left-to-right" evidence="5">
        <dbReference type="Rhea" id="RHEA:46053"/>
    </physiologicalReaction>
</comment>
<dbReference type="GO" id="GO:0034477">
    <property type="term" value="P:U6 snRNA 3'-end processing"/>
    <property type="evidence" value="ECO:0007669"/>
    <property type="project" value="UniProtKB-UniRule"/>
</dbReference>
<evidence type="ECO:0000256" key="7">
    <source>
        <dbReference type="SAM" id="MobiDB-lite"/>
    </source>
</evidence>
<proteinExistence type="inferred from homology"/>
<dbReference type="InterPro" id="IPR027521">
    <property type="entry name" value="Usb1"/>
</dbReference>
<dbReference type="GO" id="GO:1990838">
    <property type="term" value="F:poly(U)-specific exoribonuclease activity, producing 3' uridine cyclic phosphate ends"/>
    <property type="evidence" value="ECO:0007669"/>
    <property type="project" value="UniProtKB-UniRule"/>
</dbReference>
<keyword evidence="1 6" id="KW-0540">Nuclease</keyword>
<comment type="caution">
    <text evidence="8">The sequence shown here is derived from an EMBL/GenBank/DDBJ whole genome shotgun (WGS) entry which is preliminary data.</text>
</comment>
<keyword evidence="2 6" id="KW-0378">Hydrolase</keyword>
<comment type="subcellular location">
    <subcellularLocation>
        <location evidence="6">Nucleus</location>
    </subcellularLocation>
</comment>
<dbReference type="HAMAP" id="MF_03040">
    <property type="entry name" value="USB1"/>
    <property type="match status" value="1"/>
</dbReference>
<dbReference type="EMBL" id="JBAMIC010000001">
    <property type="protein sequence ID" value="KAK7115116.1"/>
    <property type="molecule type" value="Genomic_DNA"/>
</dbReference>
<feature type="compositionally biased region" description="Basic and acidic residues" evidence="7">
    <location>
        <begin position="75"/>
        <end position="88"/>
    </location>
</feature>
<feature type="active site" description="Proton donor/acceptor" evidence="6">
    <location>
        <position position="226"/>
    </location>
</feature>
<evidence type="ECO:0000256" key="6">
    <source>
        <dbReference type="HAMAP-Rule" id="MF_03040"/>
    </source>
</evidence>
<keyword evidence="3" id="KW-0456">Lyase</keyword>
<comment type="similarity">
    <text evidence="6">Belongs to the 2H phosphoesterase superfamily. USB1 family.</text>
</comment>
<protein>
    <recommendedName>
        <fullName evidence="6">U6 snRNA phosphodiesterase</fullName>
        <ecNumber evidence="6">3.1.4.-</ecNumber>
    </recommendedName>
</protein>
<reference evidence="8 9" key="1">
    <citation type="submission" date="2024-02" db="EMBL/GenBank/DDBJ databases">
        <title>Chromosome-scale genome assembly of the rough periwinkle Littorina saxatilis.</title>
        <authorList>
            <person name="De Jode A."/>
            <person name="Faria R."/>
            <person name="Formenti G."/>
            <person name="Sims Y."/>
            <person name="Smith T.P."/>
            <person name="Tracey A."/>
            <person name="Wood J.M.D."/>
            <person name="Zagrodzka Z.B."/>
            <person name="Johannesson K."/>
            <person name="Butlin R.K."/>
            <person name="Leder E.H."/>
        </authorList>
    </citation>
    <scope>NUCLEOTIDE SEQUENCE [LARGE SCALE GENOMIC DNA]</scope>
    <source>
        <strain evidence="8">Snail1</strain>
        <tissue evidence="8">Muscle</tissue>
    </source>
</reference>
<dbReference type="PANTHER" id="PTHR13522">
    <property type="entry name" value="U6 SNRNA PHOSPHODIESTERASE 1"/>
    <property type="match status" value="1"/>
</dbReference>
<organism evidence="8 9">
    <name type="scientific">Littorina saxatilis</name>
    <dbReference type="NCBI Taxonomy" id="31220"/>
    <lineage>
        <taxon>Eukaryota</taxon>
        <taxon>Metazoa</taxon>
        <taxon>Spiralia</taxon>
        <taxon>Lophotrochozoa</taxon>
        <taxon>Mollusca</taxon>
        <taxon>Gastropoda</taxon>
        <taxon>Caenogastropoda</taxon>
        <taxon>Littorinimorpha</taxon>
        <taxon>Littorinoidea</taxon>
        <taxon>Littorinidae</taxon>
        <taxon>Littorina</taxon>
    </lineage>
</organism>
<evidence type="ECO:0000256" key="1">
    <source>
        <dbReference type="ARBA" id="ARBA00022722"/>
    </source>
</evidence>
<evidence type="ECO:0000256" key="5">
    <source>
        <dbReference type="ARBA" id="ARBA00029300"/>
    </source>
</evidence>
<dbReference type="Proteomes" id="UP001374579">
    <property type="component" value="Unassembled WGS sequence"/>
</dbReference>
<evidence type="ECO:0000313" key="8">
    <source>
        <dbReference type="EMBL" id="KAK7115116.1"/>
    </source>
</evidence>
<keyword evidence="9" id="KW-1185">Reference proteome</keyword>
<dbReference type="GO" id="GO:0005634">
    <property type="term" value="C:nucleus"/>
    <property type="evidence" value="ECO:0007669"/>
    <property type="project" value="UniProtKB-SubCell"/>
</dbReference>
<evidence type="ECO:0000256" key="4">
    <source>
        <dbReference type="ARBA" id="ARBA00023242"/>
    </source>
</evidence>
<dbReference type="PANTHER" id="PTHR13522:SF3">
    <property type="entry name" value="U6 SNRNA PHOSPHODIESTERASE 1"/>
    <property type="match status" value="1"/>
</dbReference>
<name>A0AAN9C0M0_9CAEN</name>
<feature type="active site" description="Proton donor/acceptor" evidence="6">
    <location>
        <position position="138"/>
    </location>
</feature>
<evidence type="ECO:0000256" key="2">
    <source>
        <dbReference type="ARBA" id="ARBA00022801"/>
    </source>
</evidence>
<comment type="function">
    <text evidence="6">Phosphodiesterase responsible for the U6 snRNA 3' end processing. Acts as an exoribonuclease (RNase) responsible for trimming the poly(U) tract of the last nucleotides in the pre-U6 snRNA molecule, leading to the formation of mature U6 snRNA.</text>
</comment>
<evidence type="ECO:0000256" key="3">
    <source>
        <dbReference type="ARBA" id="ARBA00023239"/>
    </source>
</evidence>
<dbReference type="EC" id="3.1.4.-" evidence="6"/>
<dbReference type="AlphaFoldDB" id="A0AAN9C0M0"/>
<keyword evidence="4 6" id="KW-0539">Nucleus</keyword>
<dbReference type="GO" id="GO:0016829">
    <property type="term" value="F:lyase activity"/>
    <property type="evidence" value="ECO:0007669"/>
    <property type="project" value="UniProtKB-KW"/>
</dbReference>
<dbReference type="Pfam" id="PF09749">
    <property type="entry name" value="HVSL"/>
    <property type="match status" value="1"/>
</dbReference>
<evidence type="ECO:0000313" key="9">
    <source>
        <dbReference type="Proteomes" id="UP001374579"/>
    </source>
</evidence>
<gene>
    <name evidence="8" type="ORF">V1264_001050</name>
</gene>